<reference evidence="2 3" key="1">
    <citation type="submission" date="2022-11" db="UniProtKB">
        <authorList>
            <consortium name="WormBaseParasite"/>
        </authorList>
    </citation>
    <scope>IDENTIFICATION</scope>
</reference>
<dbReference type="WBParaSite" id="PgE381_g001_t01">
    <property type="protein sequence ID" value="PgE381_g001_t01"/>
    <property type="gene ID" value="PgE381_g001"/>
</dbReference>
<organism evidence="1 3">
    <name type="scientific">Parascaris univalens</name>
    <name type="common">Nematode worm</name>
    <dbReference type="NCBI Taxonomy" id="6257"/>
    <lineage>
        <taxon>Eukaryota</taxon>
        <taxon>Metazoa</taxon>
        <taxon>Ecdysozoa</taxon>
        <taxon>Nematoda</taxon>
        <taxon>Chromadorea</taxon>
        <taxon>Rhabditida</taxon>
        <taxon>Spirurina</taxon>
        <taxon>Ascaridomorpha</taxon>
        <taxon>Ascaridoidea</taxon>
        <taxon>Ascarididae</taxon>
        <taxon>Parascaris</taxon>
    </lineage>
</organism>
<sequence>MCASAEVSGRFPRKDYRSGAKITVRADDGAVMNFLIKRTKSKRLYFVYRYAFRTILDLIAYHSRNHHPLNRNGVYIKNGVEKSE</sequence>
<dbReference type="Proteomes" id="UP000887569">
    <property type="component" value="Unplaced"/>
</dbReference>
<evidence type="ECO:0000313" key="3">
    <source>
        <dbReference type="WBParaSite" id="PgE381_g001_t02"/>
    </source>
</evidence>
<name>A0A915A3R9_PARUN</name>
<dbReference type="Gene3D" id="3.30.505.10">
    <property type="entry name" value="SH2 domain"/>
    <property type="match status" value="1"/>
</dbReference>
<dbReference type="SUPFAM" id="SSF55550">
    <property type="entry name" value="SH2 domain"/>
    <property type="match status" value="1"/>
</dbReference>
<protein>
    <submittedName>
        <fullName evidence="2 3">SH2 domain-containing protein</fullName>
    </submittedName>
</protein>
<keyword evidence="1" id="KW-1185">Reference proteome</keyword>
<accession>A0A915A3R9</accession>
<evidence type="ECO:0000313" key="1">
    <source>
        <dbReference type="Proteomes" id="UP000887569"/>
    </source>
</evidence>
<proteinExistence type="predicted"/>
<dbReference type="WBParaSite" id="PgE381_g001_t02">
    <property type="protein sequence ID" value="PgE381_g001_t02"/>
    <property type="gene ID" value="PgE381_g001"/>
</dbReference>
<dbReference type="AlphaFoldDB" id="A0A915A3R9"/>
<evidence type="ECO:0000313" key="2">
    <source>
        <dbReference type="WBParaSite" id="PgE381_g001_t01"/>
    </source>
</evidence>
<dbReference type="InterPro" id="IPR036860">
    <property type="entry name" value="SH2_dom_sf"/>
</dbReference>